<dbReference type="AlphaFoldDB" id="A0A9D1J8T5"/>
<protein>
    <submittedName>
        <fullName evidence="2">Uncharacterized protein</fullName>
    </submittedName>
</protein>
<reference evidence="2" key="2">
    <citation type="journal article" date="2021" name="PeerJ">
        <title>Extensive microbial diversity within the chicken gut microbiome revealed by metagenomics and culture.</title>
        <authorList>
            <person name="Gilroy R."/>
            <person name="Ravi A."/>
            <person name="Getino M."/>
            <person name="Pursley I."/>
            <person name="Horton D.L."/>
            <person name="Alikhan N.F."/>
            <person name="Baker D."/>
            <person name="Gharbi K."/>
            <person name="Hall N."/>
            <person name="Watson M."/>
            <person name="Adriaenssens E.M."/>
            <person name="Foster-Nyarko E."/>
            <person name="Jarju S."/>
            <person name="Secka A."/>
            <person name="Antonio M."/>
            <person name="Oren A."/>
            <person name="Chaudhuri R.R."/>
            <person name="La Ragione R."/>
            <person name="Hildebrand F."/>
            <person name="Pallen M.J."/>
        </authorList>
    </citation>
    <scope>NUCLEOTIDE SEQUENCE</scope>
    <source>
        <strain evidence="2">ChiW16-3235</strain>
    </source>
</reference>
<feature type="region of interest" description="Disordered" evidence="1">
    <location>
        <begin position="55"/>
        <end position="87"/>
    </location>
</feature>
<dbReference type="EMBL" id="DVHK01000028">
    <property type="protein sequence ID" value="HIR66651.1"/>
    <property type="molecule type" value="Genomic_DNA"/>
</dbReference>
<dbReference type="Proteomes" id="UP000823913">
    <property type="component" value="Unassembled WGS sequence"/>
</dbReference>
<organism evidence="2 3">
    <name type="scientific">Candidatus Coproplasma avicola</name>
    <dbReference type="NCBI Taxonomy" id="2840744"/>
    <lineage>
        <taxon>Bacteria</taxon>
        <taxon>Bacillati</taxon>
        <taxon>Bacillota</taxon>
        <taxon>Clostridia</taxon>
        <taxon>Eubacteriales</taxon>
        <taxon>Candidatus Coproplasma</taxon>
    </lineage>
</organism>
<sequence length="115" mass="11621">MQLLLILLLLMSGSPDFKNITPLIDGAVGEDASGILGEVEQLSRIASAFAPYGTGGQSDGQAAAPLMPSASAGACPPPQGQPSGGADCGFPLAPISRLADEKITYCLARYISSGQ</sequence>
<proteinExistence type="predicted"/>
<gene>
    <name evidence="2" type="ORF">IAB94_01235</name>
</gene>
<evidence type="ECO:0000313" key="3">
    <source>
        <dbReference type="Proteomes" id="UP000823913"/>
    </source>
</evidence>
<evidence type="ECO:0000256" key="1">
    <source>
        <dbReference type="SAM" id="MobiDB-lite"/>
    </source>
</evidence>
<comment type="caution">
    <text evidence="2">The sequence shown here is derived from an EMBL/GenBank/DDBJ whole genome shotgun (WGS) entry which is preliminary data.</text>
</comment>
<reference evidence="2" key="1">
    <citation type="submission" date="2020-10" db="EMBL/GenBank/DDBJ databases">
        <authorList>
            <person name="Gilroy R."/>
        </authorList>
    </citation>
    <scope>NUCLEOTIDE SEQUENCE</scope>
    <source>
        <strain evidence="2">ChiW16-3235</strain>
    </source>
</reference>
<accession>A0A9D1J8T5</accession>
<name>A0A9D1J8T5_9FIRM</name>
<evidence type="ECO:0000313" key="2">
    <source>
        <dbReference type="EMBL" id="HIR66651.1"/>
    </source>
</evidence>